<evidence type="ECO:0000259" key="8">
    <source>
        <dbReference type="PROSITE" id="PS50950"/>
    </source>
</evidence>
<feature type="domain" description="THAP-type" evidence="8">
    <location>
        <begin position="8"/>
        <end position="96"/>
    </location>
</feature>
<feature type="domain" description="THAP-type" evidence="8">
    <location>
        <begin position="387"/>
        <end position="473"/>
    </location>
</feature>
<evidence type="ECO:0000256" key="7">
    <source>
        <dbReference type="SAM" id="MobiDB-lite"/>
    </source>
</evidence>
<keyword evidence="6" id="KW-0175">Coiled coil</keyword>
<dbReference type="PROSITE" id="PS50950">
    <property type="entry name" value="ZF_THAP"/>
    <property type="match status" value="2"/>
</dbReference>
<feature type="compositionally biased region" description="Polar residues" evidence="7">
    <location>
        <begin position="601"/>
        <end position="610"/>
    </location>
</feature>
<dbReference type="InterPro" id="IPR038441">
    <property type="entry name" value="THAP_Znf_sf"/>
</dbReference>
<keyword evidence="3" id="KW-0862">Zinc</keyword>
<keyword evidence="4 5" id="KW-0238">DNA-binding</keyword>
<evidence type="ECO:0000256" key="1">
    <source>
        <dbReference type="ARBA" id="ARBA00022723"/>
    </source>
</evidence>
<evidence type="ECO:0000256" key="6">
    <source>
        <dbReference type="SAM" id="Coils"/>
    </source>
</evidence>
<dbReference type="Gene3D" id="6.20.210.20">
    <property type="entry name" value="THAP domain"/>
    <property type="match status" value="1"/>
</dbReference>
<feature type="region of interest" description="Disordered" evidence="7">
    <location>
        <begin position="593"/>
        <end position="615"/>
    </location>
</feature>
<evidence type="ECO:0000256" key="5">
    <source>
        <dbReference type="PROSITE-ProRule" id="PRU00309"/>
    </source>
</evidence>
<comment type="caution">
    <text evidence="9">The sequence shown here is derived from an EMBL/GenBank/DDBJ whole genome shotgun (WGS) entry which is preliminary data.</text>
</comment>
<accession>A0AAU9TMS4</accession>
<organism evidence="9 10">
    <name type="scientific">Euphydryas editha</name>
    <name type="common">Edith's checkerspot</name>
    <dbReference type="NCBI Taxonomy" id="104508"/>
    <lineage>
        <taxon>Eukaryota</taxon>
        <taxon>Metazoa</taxon>
        <taxon>Ecdysozoa</taxon>
        <taxon>Arthropoda</taxon>
        <taxon>Hexapoda</taxon>
        <taxon>Insecta</taxon>
        <taxon>Pterygota</taxon>
        <taxon>Neoptera</taxon>
        <taxon>Endopterygota</taxon>
        <taxon>Lepidoptera</taxon>
        <taxon>Glossata</taxon>
        <taxon>Ditrysia</taxon>
        <taxon>Papilionoidea</taxon>
        <taxon>Nymphalidae</taxon>
        <taxon>Nymphalinae</taxon>
        <taxon>Euphydryas</taxon>
    </lineage>
</organism>
<dbReference type="InterPro" id="IPR052224">
    <property type="entry name" value="THAP_domain_protein"/>
</dbReference>
<dbReference type="EMBL" id="CAKOGL010000006">
    <property type="protein sequence ID" value="CAH2087288.1"/>
    <property type="molecule type" value="Genomic_DNA"/>
</dbReference>
<protein>
    <recommendedName>
        <fullName evidence="8">THAP-type domain-containing protein</fullName>
    </recommendedName>
</protein>
<keyword evidence="2 5" id="KW-0863">Zinc-finger</keyword>
<evidence type="ECO:0000313" key="10">
    <source>
        <dbReference type="Proteomes" id="UP001153954"/>
    </source>
</evidence>
<proteinExistence type="predicted"/>
<dbReference type="SMART" id="SM00980">
    <property type="entry name" value="THAP"/>
    <property type="match status" value="2"/>
</dbReference>
<dbReference type="SMART" id="SM00692">
    <property type="entry name" value="DM3"/>
    <property type="match status" value="2"/>
</dbReference>
<dbReference type="GO" id="GO:0003677">
    <property type="term" value="F:DNA binding"/>
    <property type="evidence" value="ECO:0007669"/>
    <property type="project" value="UniProtKB-UniRule"/>
</dbReference>
<gene>
    <name evidence="9" type="ORF">EEDITHA_LOCUS3567</name>
</gene>
<dbReference type="Proteomes" id="UP001153954">
    <property type="component" value="Unassembled WGS sequence"/>
</dbReference>
<sequence>MCNDKVLVKRKSCAKCSAIDCNHRRNTHDCQFSVFPSSYDKCRKWLKVVGVKDFVSLPITKLSTVRFICSCHFKPEDYRSIKSGKRLRNDAIPSIFSEKTIPLTDSELDEFSIKMPSTIIATDKIVLSIDEIKKSTKYNFHNIFNKLTKNQVVVQSTVKELNTSEKSTIKCMELETADSLITSKPPTQNIICLNDEPTSSLSLNENADQAAQMSAVEFESIKPSKSKKTSYHVRDSEAVLRNTRKLIMGQAGLKGVPISPDYKKLISVVQKERREKNHLQEMVNKQKELIDKLSSSKSQNNSSIKSPFLQKFIEIENKNGAKKPQGHRFSLEQKLISLSLAKHNNNSYRLLRTLMPSLPSKRTHNRLLEKMSMKPVTNTRDKVSGKRKTYSKCSAIDCNHKKNTHDCVFSVFPSCYDRCRSWLKVVGIKDFVSLPITKLTTKRFICSCHFKPEDYRFTKAGKRLRKDAIPSIFSENTIPLTDSELDEFSKQMPSAMIATDEILLSIEEIEKSTKHNFHNMFNQVTEKKIDGQSMEKELITPRKRTIPTMELETADSLISLKQPTPKRICLNDEPISSLSLNDNQSAQIPMVEFESTKSSKSDQTSNARNSELSDKAFGGKLHIQKKIKTSGEQLNTSTHDKIIPKHMYISFVKKLKKCIWKLHRPAAEEVLLKLNEIVDKYEK</sequence>
<feature type="coiled-coil region" evidence="6">
    <location>
        <begin position="262"/>
        <end position="289"/>
    </location>
</feature>
<dbReference type="PANTHER" id="PTHR46927">
    <property type="entry name" value="AGAP005574-PA"/>
    <property type="match status" value="1"/>
</dbReference>
<evidence type="ECO:0000256" key="4">
    <source>
        <dbReference type="ARBA" id="ARBA00023125"/>
    </source>
</evidence>
<dbReference type="Pfam" id="PF05485">
    <property type="entry name" value="THAP"/>
    <property type="match status" value="2"/>
</dbReference>
<evidence type="ECO:0000256" key="2">
    <source>
        <dbReference type="ARBA" id="ARBA00022771"/>
    </source>
</evidence>
<dbReference type="InterPro" id="IPR006612">
    <property type="entry name" value="THAP_Znf"/>
</dbReference>
<name>A0AAU9TMS4_EUPED</name>
<reference evidence="9" key="1">
    <citation type="submission" date="2022-03" db="EMBL/GenBank/DDBJ databases">
        <authorList>
            <person name="Tunstrom K."/>
        </authorList>
    </citation>
    <scope>NUCLEOTIDE SEQUENCE</scope>
</reference>
<dbReference type="GO" id="GO:0008270">
    <property type="term" value="F:zinc ion binding"/>
    <property type="evidence" value="ECO:0007669"/>
    <property type="project" value="UniProtKB-KW"/>
</dbReference>
<keyword evidence="1" id="KW-0479">Metal-binding</keyword>
<evidence type="ECO:0000313" key="9">
    <source>
        <dbReference type="EMBL" id="CAH2087288.1"/>
    </source>
</evidence>
<keyword evidence="10" id="KW-1185">Reference proteome</keyword>
<evidence type="ECO:0000256" key="3">
    <source>
        <dbReference type="ARBA" id="ARBA00022833"/>
    </source>
</evidence>
<dbReference type="AlphaFoldDB" id="A0AAU9TMS4"/>
<dbReference type="PANTHER" id="PTHR46927:SF3">
    <property type="entry name" value="THAP-TYPE DOMAIN-CONTAINING PROTEIN"/>
    <property type="match status" value="1"/>
</dbReference>
<dbReference type="SUPFAM" id="SSF57716">
    <property type="entry name" value="Glucocorticoid receptor-like (DNA-binding domain)"/>
    <property type="match status" value="2"/>
</dbReference>